<dbReference type="RefSeq" id="WP_101312919.1">
    <property type="nucleotide sequence ID" value="NZ_CALJBS010000008.1"/>
</dbReference>
<dbReference type="STRING" id="556267.HWAG_01412"/>
<keyword evidence="1" id="KW-0472">Membrane</keyword>
<feature type="transmembrane region" description="Helical" evidence="1">
    <location>
        <begin position="21"/>
        <end position="44"/>
    </location>
</feature>
<dbReference type="OrthoDB" id="5329702at2"/>
<dbReference type="InterPro" id="IPR032820">
    <property type="entry name" value="ATPase_put"/>
</dbReference>
<dbReference type="Pfam" id="PF09527">
    <property type="entry name" value="ATPase_gene1"/>
    <property type="match status" value="1"/>
</dbReference>
<proteinExistence type="predicted"/>
<dbReference type="EMBL" id="MBPK01000004">
    <property type="protein sequence ID" value="PKT82420.1"/>
    <property type="molecule type" value="Genomic_DNA"/>
</dbReference>
<evidence type="ECO:0008006" key="4">
    <source>
        <dbReference type="Google" id="ProtNLM"/>
    </source>
</evidence>
<feature type="transmembrane region" description="Helical" evidence="1">
    <location>
        <begin position="56"/>
        <end position="74"/>
    </location>
</feature>
<dbReference type="GeneID" id="78825018"/>
<evidence type="ECO:0000256" key="1">
    <source>
        <dbReference type="SAM" id="Phobius"/>
    </source>
</evidence>
<dbReference type="Gene3D" id="1.20.1250.20">
    <property type="entry name" value="MFS general substrate transporter like domains"/>
    <property type="match status" value="1"/>
</dbReference>
<dbReference type="InterPro" id="IPR036259">
    <property type="entry name" value="MFS_trans_sf"/>
</dbReference>
<sequence length="101" mass="11344">MKSKNNTNFESQKDTPKYKDAMLAYSNATLGISMVLAVLIGIGIGYGLESLFGVRWLFWLGVAWGVCAAILNVYKAYKRQKKELDALANDPKYAHCKYDED</sequence>
<dbReference type="AlphaFoldDB" id="A0A2N3PL45"/>
<keyword evidence="3" id="KW-1185">Reference proteome</keyword>
<accession>A0A2N3PL45</accession>
<gene>
    <name evidence="2" type="ORF">BCM31_04220</name>
</gene>
<keyword evidence="1" id="KW-1133">Transmembrane helix</keyword>
<keyword evidence="1" id="KW-0812">Transmembrane</keyword>
<protein>
    <recommendedName>
        <fullName evidence="4">Arginine biosynthesis protein ArgJ</fullName>
    </recommendedName>
</protein>
<name>A0A2N3PL45_9HELI</name>
<evidence type="ECO:0000313" key="3">
    <source>
        <dbReference type="Proteomes" id="UP000233350"/>
    </source>
</evidence>
<dbReference type="Proteomes" id="UP000233350">
    <property type="component" value="Unassembled WGS sequence"/>
</dbReference>
<dbReference type="SUPFAM" id="SSF103473">
    <property type="entry name" value="MFS general substrate transporter"/>
    <property type="match status" value="1"/>
</dbReference>
<comment type="caution">
    <text evidence="2">The sequence shown here is derived from an EMBL/GenBank/DDBJ whole genome shotgun (WGS) entry which is preliminary data.</text>
</comment>
<organism evidence="2 3">
    <name type="scientific">Helicobacter winghamensis</name>
    <dbReference type="NCBI Taxonomy" id="157268"/>
    <lineage>
        <taxon>Bacteria</taxon>
        <taxon>Pseudomonadati</taxon>
        <taxon>Campylobacterota</taxon>
        <taxon>Epsilonproteobacteria</taxon>
        <taxon>Campylobacterales</taxon>
        <taxon>Helicobacteraceae</taxon>
        <taxon>Helicobacter</taxon>
    </lineage>
</organism>
<reference evidence="2 3" key="1">
    <citation type="submission" date="2016-07" db="EMBL/GenBank/DDBJ databases">
        <title>Detection of Helicobacter winghamensis from caecal content of red fox (Vulpes vulpes).</title>
        <authorList>
            <person name="Zanoni R.G."/>
            <person name="Florio D."/>
            <person name="Caffara M."/>
            <person name="Renzi M."/>
            <person name="Parisi A."/>
            <person name="Pasquali F."/>
            <person name="Manfreda G."/>
        </authorList>
    </citation>
    <scope>NUCLEOTIDE SEQUENCE [LARGE SCALE GENOMIC DNA]</scope>
    <source>
        <strain evidence="2 3">295_13</strain>
    </source>
</reference>
<evidence type="ECO:0000313" key="2">
    <source>
        <dbReference type="EMBL" id="PKT82420.1"/>
    </source>
</evidence>